<keyword evidence="5" id="KW-1015">Disulfide bond</keyword>
<evidence type="ECO:0000313" key="9">
    <source>
        <dbReference type="Proteomes" id="UP001642260"/>
    </source>
</evidence>
<evidence type="ECO:0000256" key="2">
    <source>
        <dbReference type="ARBA" id="ARBA00022529"/>
    </source>
</evidence>
<dbReference type="GO" id="GO:0050832">
    <property type="term" value="P:defense response to fungus"/>
    <property type="evidence" value="ECO:0007669"/>
    <property type="project" value="UniProtKB-KW"/>
</dbReference>
<keyword evidence="6" id="KW-0732">Signal</keyword>
<evidence type="ECO:0000256" key="1">
    <source>
        <dbReference type="ARBA" id="ARBA00006722"/>
    </source>
</evidence>
<evidence type="ECO:0000313" key="8">
    <source>
        <dbReference type="EMBL" id="CAH8389746.1"/>
    </source>
</evidence>
<protein>
    <recommendedName>
        <fullName evidence="7">Defensin-like domain-containing protein</fullName>
    </recommendedName>
</protein>
<accession>A0ABC8M2G1</accession>
<feature type="domain" description="Defensin-like" evidence="7">
    <location>
        <begin position="38"/>
        <end position="84"/>
    </location>
</feature>
<evidence type="ECO:0000256" key="6">
    <source>
        <dbReference type="SAM" id="SignalP"/>
    </source>
</evidence>
<sequence length="92" mass="10118">MANTQKLVFFSLVILAASMFNNNILVSGGEYENKITYTYCLEKILCVGSLAFDACLLNCTYKGYKTGTCIIVPDPKNPRARCCCGYPKPSSN</sequence>
<dbReference type="InterPro" id="IPR056373">
    <property type="entry name" value="Defensin-like_dom"/>
</dbReference>
<dbReference type="GO" id="GO:0031640">
    <property type="term" value="P:killing of cells of another organism"/>
    <property type="evidence" value="ECO:0007669"/>
    <property type="project" value="UniProtKB-KW"/>
</dbReference>
<evidence type="ECO:0000259" key="7">
    <source>
        <dbReference type="Pfam" id="PF24552"/>
    </source>
</evidence>
<gene>
    <name evidence="8" type="ORF">ERUC_LOCUS42229</name>
</gene>
<dbReference type="Proteomes" id="UP001642260">
    <property type="component" value="Unassembled WGS sequence"/>
</dbReference>
<dbReference type="EMBL" id="CAKOAT010851820">
    <property type="protein sequence ID" value="CAH8389746.1"/>
    <property type="molecule type" value="Genomic_DNA"/>
</dbReference>
<comment type="similarity">
    <text evidence="1">Belongs to the DEFL family.</text>
</comment>
<dbReference type="AlphaFoldDB" id="A0ABC8M2G1"/>
<reference evidence="8 9" key="1">
    <citation type="submission" date="2022-03" db="EMBL/GenBank/DDBJ databases">
        <authorList>
            <person name="Macdonald S."/>
            <person name="Ahmed S."/>
            <person name="Newling K."/>
        </authorList>
    </citation>
    <scope>NUCLEOTIDE SEQUENCE [LARGE SCALE GENOMIC DNA]</scope>
</reference>
<evidence type="ECO:0000256" key="4">
    <source>
        <dbReference type="ARBA" id="ARBA00022821"/>
    </source>
</evidence>
<organism evidence="8 9">
    <name type="scientific">Eruca vesicaria subsp. sativa</name>
    <name type="common">Garden rocket</name>
    <name type="synonym">Eruca sativa</name>
    <dbReference type="NCBI Taxonomy" id="29727"/>
    <lineage>
        <taxon>Eukaryota</taxon>
        <taxon>Viridiplantae</taxon>
        <taxon>Streptophyta</taxon>
        <taxon>Embryophyta</taxon>
        <taxon>Tracheophyta</taxon>
        <taxon>Spermatophyta</taxon>
        <taxon>Magnoliopsida</taxon>
        <taxon>eudicotyledons</taxon>
        <taxon>Gunneridae</taxon>
        <taxon>Pentapetalae</taxon>
        <taxon>rosids</taxon>
        <taxon>malvids</taxon>
        <taxon>Brassicales</taxon>
        <taxon>Brassicaceae</taxon>
        <taxon>Brassiceae</taxon>
        <taxon>Eruca</taxon>
    </lineage>
</organism>
<evidence type="ECO:0000256" key="5">
    <source>
        <dbReference type="ARBA" id="ARBA00023157"/>
    </source>
</evidence>
<comment type="caution">
    <text evidence="8">The sequence shown here is derived from an EMBL/GenBank/DDBJ whole genome shotgun (WGS) entry which is preliminary data.</text>
</comment>
<keyword evidence="2" id="KW-0929">Antimicrobial</keyword>
<evidence type="ECO:0000256" key="3">
    <source>
        <dbReference type="ARBA" id="ARBA00022577"/>
    </source>
</evidence>
<name>A0ABC8M2G1_ERUVS</name>
<feature type="signal peptide" evidence="6">
    <location>
        <begin position="1"/>
        <end position="18"/>
    </location>
</feature>
<dbReference type="Pfam" id="PF24552">
    <property type="entry name" value="Defensin"/>
    <property type="match status" value="1"/>
</dbReference>
<feature type="chain" id="PRO_5044857417" description="Defensin-like domain-containing protein" evidence="6">
    <location>
        <begin position="19"/>
        <end position="92"/>
    </location>
</feature>
<keyword evidence="4" id="KW-0611">Plant defense</keyword>
<keyword evidence="9" id="KW-1185">Reference proteome</keyword>
<keyword evidence="3" id="KW-0295">Fungicide</keyword>
<proteinExistence type="inferred from homology"/>